<dbReference type="AlphaFoldDB" id="A0A1Y2P0B1"/>
<accession>A0A1Y2P0B1</accession>
<proteinExistence type="predicted"/>
<evidence type="ECO:0000313" key="2">
    <source>
        <dbReference type="Proteomes" id="UP000194318"/>
    </source>
</evidence>
<reference evidence="1 2" key="1">
    <citation type="submission" date="2016-09" db="EMBL/GenBank/DDBJ databases">
        <title>Streptomyces fradiae DSM40063, a candidate organism with high potential of specific P450 cytochromes.</title>
        <authorList>
            <person name="Grumaz C."/>
            <person name="Vainshtein Y."/>
            <person name="Kirstahler P."/>
            <person name="Sohn K."/>
        </authorList>
    </citation>
    <scope>NUCLEOTIDE SEQUENCE [LARGE SCALE GENOMIC DNA]</scope>
    <source>
        <strain evidence="1 2">DSM 40063</strain>
    </source>
</reference>
<organism evidence="1 2">
    <name type="scientific">Streptomyces fradiae ATCC 10745 = DSM 40063</name>
    <dbReference type="NCBI Taxonomy" id="1319510"/>
    <lineage>
        <taxon>Bacteria</taxon>
        <taxon>Bacillati</taxon>
        <taxon>Actinomycetota</taxon>
        <taxon>Actinomycetes</taxon>
        <taxon>Kitasatosporales</taxon>
        <taxon>Streptomycetaceae</taxon>
        <taxon>Streptomyces</taxon>
    </lineage>
</organism>
<evidence type="ECO:0000313" key="1">
    <source>
        <dbReference type="EMBL" id="OSY53216.1"/>
    </source>
</evidence>
<protein>
    <submittedName>
        <fullName evidence="1">Uncharacterized protein</fullName>
    </submittedName>
</protein>
<dbReference type="EMBL" id="MIFZ01000099">
    <property type="protein sequence ID" value="OSY53216.1"/>
    <property type="molecule type" value="Genomic_DNA"/>
</dbReference>
<comment type="caution">
    <text evidence="1">The sequence shown here is derived from an EMBL/GenBank/DDBJ whole genome shotgun (WGS) entry which is preliminary data.</text>
</comment>
<sequence>MREWTAEEGALPTDVCLFQRHAAEGDRSVRISFQWISRSESRKRDLRDATDYVVNGVPAQVNEIRSEVTFPCFMPGDNRMKSRQLHLVGRAAFTAEGPGESREAMDVRHVTLAYLMAQKAVKALGCENEPLQGEPVVQPGKR</sequence>
<name>A0A1Y2P0B1_STRFR</name>
<gene>
    <name evidence="1" type="ORF">BG846_01125</name>
</gene>
<dbReference type="Proteomes" id="UP000194318">
    <property type="component" value="Unassembled WGS sequence"/>
</dbReference>